<dbReference type="GeneID" id="110776454"/>
<dbReference type="Proteomes" id="UP000813463">
    <property type="component" value="Chromosome 1"/>
</dbReference>
<keyword evidence="1" id="KW-1185">Reference proteome</keyword>
<reference evidence="2" key="2">
    <citation type="submission" date="2025-08" db="UniProtKB">
        <authorList>
            <consortium name="RefSeq"/>
        </authorList>
    </citation>
    <scope>IDENTIFICATION</scope>
    <source>
        <tissue evidence="2">Leaf</tissue>
    </source>
</reference>
<name>A0A9R0HTG1_SPIOL</name>
<dbReference type="AlphaFoldDB" id="A0A9R0HTG1"/>
<organism evidence="1 2">
    <name type="scientific">Spinacia oleracea</name>
    <name type="common">Spinach</name>
    <dbReference type="NCBI Taxonomy" id="3562"/>
    <lineage>
        <taxon>Eukaryota</taxon>
        <taxon>Viridiplantae</taxon>
        <taxon>Streptophyta</taxon>
        <taxon>Embryophyta</taxon>
        <taxon>Tracheophyta</taxon>
        <taxon>Spermatophyta</taxon>
        <taxon>Magnoliopsida</taxon>
        <taxon>eudicotyledons</taxon>
        <taxon>Gunneridae</taxon>
        <taxon>Pentapetalae</taxon>
        <taxon>Caryophyllales</taxon>
        <taxon>Chenopodiaceae</taxon>
        <taxon>Chenopodioideae</taxon>
        <taxon>Anserineae</taxon>
        <taxon>Spinacia</taxon>
    </lineage>
</organism>
<dbReference type="KEGG" id="soe:110776454"/>
<evidence type="ECO:0000313" key="2">
    <source>
        <dbReference type="RefSeq" id="XP_021836712.1"/>
    </source>
</evidence>
<sequence>MGICQSTLCLLCEVKEETHSHLFFECDYSRRCLQGVEKLLDIPVSKVHYMGLLRWVKWKSKCSRFQKTAMHTAINATVYVLWRARNDALWNQKIPTPTATISCIKRSVIERLAHIGARNPSTADQIWWNTKCIA</sequence>
<protein>
    <recommendedName>
        <fullName evidence="3">Reverse transcriptase zinc-binding domain-containing protein</fullName>
    </recommendedName>
</protein>
<accession>A0A9R0HTG1</accession>
<dbReference type="OrthoDB" id="1622315at2759"/>
<dbReference type="RefSeq" id="XP_021836712.1">
    <property type="nucleotide sequence ID" value="XM_021981020.1"/>
</dbReference>
<gene>
    <name evidence="2" type="primary">LOC110776454</name>
</gene>
<evidence type="ECO:0000313" key="1">
    <source>
        <dbReference type="Proteomes" id="UP000813463"/>
    </source>
</evidence>
<proteinExistence type="predicted"/>
<evidence type="ECO:0008006" key="3">
    <source>
        <dbReference type="Google" id="ProtNLM"/>
    </source>
</evidence>
<reference evidence="1" key="1">
    <citation type="journal article" date="2021" name="Nat. Commun.">
        <title>Genomic analyses provide insights into spinach domestication and the genetic basis of agronomic traits.</title>
        <authorList>
            <person name="Cai X."/>
            <person name="Sun X."/>
            <person name="Xu C."/>
            <person name="Sun H."/>
            <person name="Wang X."/>
            <person name="Ge C."/>
            <person name="Zhang Z."/>
            <person name="Wang Q."/>
            <person name="Fei Z."/>
            <person name="Jiao C."/>
            <person name="Wang Q."/>
        </authorList>
    </citation>
    <scope>NUCLEOTIDE SEQUENCE [LARGE SCALE GENOMIC DNA]</scope>
    <source>
        <strain evidence="1">cv. Varoflay</strain>
    </source>
</reference>